<dbReference type="Pfam" id="PF13354">
    <property type="entry name" value="Beta-lactamase2"/>
    <property type="match status" value="1"/>
</dbReference>
<feature type="domain" description="Beta-lactamase class A catalytic" evidence="1">
    <location>
        <begin position="37"/>
        <end position="210"/>
    </location>
</feature>
<dbReference type="GO" id="GO:0046677">
    <property type="term" value="P:response to antibiotic"/>
    <property type="evidence" value="ECO:0007669"/>
    <property type="project" value="InterPro"/>
</dbReference>
<sequence>MLASKLDQLLRPLPGREALLITNAAGEVLFQTDSVNDRFKSASLIKLGVAAYMQAHPMDLTQTVTVKDEAIVEGGMLCHLAQRNWSLRDLLDLMLSDSDNTATNVLIDWCGFDQLEAWFKECYQGLHLGRYLMAEADSQTGKENYITAAAAMKLFKQLLDDPSPFGEICRGAMYNQSSRNKLIENLPEGCSWNKTGELDDTEHDIARIMVDDQYLDVCFMSHYQGLRERAKIILAMNQVGELAYQELGGTIS</sequence>
<comment type="caution">
    <text evidence="2">The sequence shown here is derived from an EMBL/GenBank/DDBJ whole genome shotgun (WGS) entry which is preliminary data.</text>
</comment>
<dbReference type="RefSeq" id="WP_154548064.1">
    <property type="nucleotide sequence ID" value="NZ_JBKZBY010000016.1"/>
</dbReference>
<dbReference type="Gene3D" id="3.40.710.10">
    <property type="entry name" value="DD-peptidase/beta-lactamase superfamily"/>
    <property type="match status" value="1"/>
</dbReference>
<dbReference type="InterPro" id="IPR012338">
    <property type="entry name" value="Beta-lactam/transpept-like"/>
</dbReference>
<evidence type="ECO:0000313" key="2">
    <source>
        <dbReference type="EMBL" id="MST86868.1"/>
    </source>
</evidence>
<accession>A0A6A8MB62</accession>
<dbReference type="GO" id="GO:0008800">
    <property type="term" value="F:beta-lactamase activity"/>
    <property type="evidence" value="ECO:0007669"/>
    <property type="project" value="InterPro"/>
</dbReference>
<dbReference type="GO" id="GO:0030655">
    <property type="term" value="P:beta-lactam antibiotic catabolic process"/>
    <property type="evidence" value="ECO:0007669"/>
    <property type="project" value="InterPro"/>
</dbReference>
<organism evidence="2 3">
    <name type="scientific">Lactobacillus porci</name>
    <dbReference type="NCBI Taxonomy" id="2012477"/>
    <lineage>
        <taxon>Bacteria</taxon>
        <taxon>Bacillati</taxon>
        <taxon>Bacillota</taxon>
        <taxon>Bacilli</taxon>
        <taxon>Lactobacillales</taxon>
        <taxon>Lactobacillaceae</taxon>
        <taxon>Lactobacillus</taxon>
    </lineage>
</organism>
<dbReference type="InterPro" id="IPR045155">
    <property type="entry name" value="Beta-lactam_cat"/>
</dbReference>
<protein>
    <submittedName>
        <fullName evidence="2">Serine hydrolase</fullName>
    </submittedName>
</protein>
<dbReference type="SUPFAM" id="SSF56601">
    <property type="entry name" value="beta-lactamase/transpeptidase-like"/>
    <property type="match status" value="1"/>
</dbReference>
<dbReference type="OrthoDB" id="9775096at2"/>
<dbReference type="Proteomes" id="UP000438120">
    <property type="component" value="Unassembled WGS sequence"/>
</dbReference>
<keyword evidence="2" id="KW-0378">Hydrolase</keyword>
<dbReference type="PANTHER" id="PTHR35333:SF3">
    <property type="entry name" value="BETA-LACTAMASE-TYPE TRANSPEPTIDASE FOLD CONTAINING PROTEIN"/>
    <property type="match status" value="1"/>
</dbReference>
<name>A0A6A8MB62_9LACO</name>
<gene>
    <name evidence="2" type="ORF">FYJ62_04265</name>
</gene>
<dbReference type="InterPro" id="IPR000871">
    <property type="entry name" value="Beta-lactam_class-A"/>
</dbReference>
<proteinExistence type="predicted"/>
<keyword evidence="3" id="KW-1185">Reference proteome</keyword>
<dbReference type="EMBL" id="VUMX01000008">
    <property type="protein sequence ID" value="MST86868.1"/>
    <property type="molecule type" value="Genomic_DNA"/>
</dbReference>
<reference evidence="2 3" key="1">
    <citation type="submission" date="2019-08" db="EMBL/GenBank/DDBJ databases">
        <title>In-depth cultivation of the pig gut microbiome towards novel bacterial diversity and tailored functional studies.</title>
        <authorList>
            <person name="Wylensek D."/>
            <person name="Hitch T.C.A."/>
            <person name="Clavel T."/>
        </authorList>
    </citation>
    <scope>NUCLEOTIDE SEQUENCE [LARGE SCALE GENOMIC DNA]</scope>
    <source>
        <strain evidence="2 3">Bifido-178-WT-2B</strain>
    </source>
</reference>
<evidence type="ECO:0000313" key="3">
    <source>
        <dbReference type="Proteomes" id="UP000438120"/>
    </source>
</evidence>
<evidence type="ECO:0000259" key="1">
    <source>
        <dbReference type="Pfam" id="PF13354"/>
    </source>
</evidence>
<dbReference type="PANTHER" id="PTHR35333">
    <property type="entry name" value="BETA-LACTAMASE"/>
    <property type="match status" value="1"/>
</dbReference>
<dbReference type="AlphaFoldDB" id="A0A6A8MB62"/>